<name>A0ABX8QVA7_9ACTN</name>
<keyword evidence="2" id="KW-1185">Reference proteome</keyword>
<protein>
    <submittedName>
        <fullName evidence="1">Acyl carrier protein</fullName>
    </submittedName>
</protein>
<dbReference type="RefSeq" id="WP_231333825.1">
    <property type="nucleotide sequence ID" value="NZ_CP059572.1"/>
</dbReference>
<accession>A0ABX8QVA7</accession>
<evidence type="ECO:0000313" key="1">
    <source>
        <dbReference type="EMBL" id="QXJ20723.1"/>
    </source>
</evidence>
<sequence>MTQVMEEFVRILTDVVGEDLLLDAEIGADTSLSGELALESIEFVALFEKLSGHYAEVDFPAFLAGMGLDQLIDLTVGDVVSHIEASPRGGARA</sequence>
<dbReference type="Gene3D" id="1.10.1200.10">
    <property type="entry name" value="ACP-like"/>
    <property type="match status" value="1"/>
</dbReference>
<gene>
    <name evidence="1" type="ORF">AGRA3207_001488</name>
</gene>
<dbReference type="Proteomes" id="UP001049518">
    <property type="component" value="Chromosome"/>
</dbReference>
<evidence type="ECO:0000313" key="2">
    <source>
        <dbReference type="Proteomes" id="UP001049518"/>
    </source>
</evidence>
<proteinExistence type="predicted"/>
<dbReference type="EMBL" id="CP059572">
    <property type="protein sequence ID" value="QXJ20723.1"/>
    <property type="molecule type" value="Genomic_DNA"/>
</dbReference>
<organism evidence="1 2">
    <name type="scientific">Actinomadura graeca</name>
    <dbReference type="NCBI Taxonomy" id="2750812"/>
    <lineage>
        <taxon>Bacteria</taxon>
        <taxon>Bacillati</taxon>
        <taxon>Actinomycetota</taxon>
        <taxon>Actinomycetes</taxon>
        <taxon>Streptosporangiales</taxon>
        <taxon>Thermomonosporaceae</taxon>
        <taxon>Actinomadura</taxon>
    </lineage>
</organism>
<reference evidence="1" key="1">
    <citation type="submission" date="2020-07" db="EMBL/GenBank/DDBJ databases">
        <authorList>
            <person name="Tarantini F.S."/>
            <person name="Hong K.W."/>
            <person name="Chan K.G."/>
        </authorList>
    </citation>
    <scope>NUCLEOTIDE SEQUENCE</scope>
    <source>
        <strain evidence="1">32-07</strain>
    </source>
</reference>
<dbReference type="InterPro" id="IPR036736">
    <property type="entry name" value="ACP-like_sf"/>
</dbReference>